<dbReference type="PROSITE" id="PS50082">
    <property type="entry name" value="WD_REPEATS_2"/>
    <property type="match status" value="1"/>
</dbReference>
<dbReference type="Gene3D" id="2.130.10.10">
    <property type="entry name" value="YVTN repeat-like/Quinoprotein amine dehydrogenase"/>
    <property type="match status" value="2"/>
</dbReference>
<dbReference type="Proteomes" id="UP000054937">
    <property type="component" value="Unassembled WGS sequence"/>
</dbReference>
<accession>A0A0V0QIE1</accession>
<dbReference type="PANTHER" id="PTHR46189">
    <property type="entry name" value="LD41958P"/>
    <property type="match status" value="1"/>
</dbReference>
<dbReference type="SUPFAM" id="SSF50978">
    <property type="entry name" value="WD40 repeat-like"/>
    <property type="match status" value="1"/>
</dbReference>
<dbReference type="InterPro" id="IPR015943">
    <property type="entry name" value="WD40/YVTN_repeat-like_dom_sf"/>
</dbReference>
<reference evidence="3 4" key="1">
    <citation type="journal article" date="2015" name="Sci. Rep.">
        <title>Genome of the facultative scuticociliatosis pathogen Pseudocohnilembus persalinus provides insight into its virulence through horizontal gene transfer.</title>
        <authorList>
            <person name="Xiong J."/>
            <person name="Wang G."/>
            <person name="Cheng J."/>
            <person name="Tian M."/>
            <person name="Pan X."/>
            <person name="Warren A."/>
            <person name="Jiang C."/>
            <person name="Yuan D."/>
            <person name="Miao W."/>
        </authorList>
    </citation>
    <scope>NUCLEOTIDE SEQUENCE [LARGE SCALE GENOMIC DNA]</scope>
    <source>
        <strain evidence="3">36N120E</strain>
    </source>
</reference>
<keyword evidence="1" id="KW-0853">WD repeat</keyword>
<evidence type="ECO:0000313" key="4">
    <source>
        <dbReference type="Proteomes" id="UP000054937"/>
    </source>
</evidence>
<evidence type="ECO:0000256" key="2">
    <source>
        <dbReference type="SAM" id="MobiDB-lite"/>
    </source>
</evidence>
<dbReference type="EMBL" id="LDAU01000159">
    <property type="protein sequence ID" value="KRX01986.1"/>
    <property type="molecule type" value="Genomic_DNA"/>
</dbReference>
<dbReference type="OMA" id="DTIYYMV"/>
<proteinExistence type="predicted"/>
<keyword evidence="4" id="KW-1185">Reference proteome</keyword>
<dbReference type="SMART" id="SM00320">
    <property type="entry name" value="WD40"/>
    <property type="match status" value="2"/>
</dbReference>
<organism evidence="3 4">
    <name type="scientific">Pseudocohnilembus persalinus</name>
    <name type="common">Ciliate</name>
    <dbReference type="NCBI Taxonomy" id="266149"/>
    <lineage>
        <taxon>Eukaryota</taxon>
        <taxon>Sar</taxon>
        <taxon>Alveolata</taxon>
        <taxon>Ciliophora</taxon>
        <taxon>Intramacronucleata</taxon>
        <taxon>Oligohymenophorea</taxon>
        <taxon>Scuticociliatia</taxon>
        <taxon>Philasterida</taxon>
        <taxon>Pseudocohnilembidae</taxon>
        <taxon>Pseudocohnilembus</taxon>
    </lineage>
</organism>
<feature type="region of interest" description="Disordered" evidence="2">
    <location>
        <begin position="478"/>
        <end position="504"/>
    </location>
</feature>
<dbReference type="InterPro" id="IPR042234">
    <property type="entry name" value="WDFY1/WDFY2"/>
</dbReference>
<evidence type="ECO:0000256" key="1">
    <source>
        <dbReference type="PROSITE-ProRule" id="PRU00221"/>
    </source>
</evidence>
<feature type="repeat" description="WD" evidence="1">
    <location>
        <begin position="336"/>
        <end position="371"/>
    </location>
</feature>
<dbReference type="PANTHER" id="PTHR46189:SF1">
    <property type="entry name" value="LD41958P"/>
    <property type="match status" value="1"/>
</dbReference>
<feature type="compositionally biased region" description="Basic and acidic residues" evidence="2">
    <location>
        <begin position="492"/>
        <end position="504"/>
    </location>
</feature>
<dbReference type="AlphaFoldDB" id="A0A0V0QIE1"/>
<dbReference type="InParanoid" id="A0A0V0QIE1"/>
<dbReference type="InterPro" id="IPR036322">
    <property type="entry name" value="WD40_repeat_dom_sf"/>
</dbReference>
<dbReference type="Pfam" id="PF00400">
    <property type="entry name" value="WD40"/>
    <property type="match status" value="1"/>
</dbReference>
<gene>
    <name evidence="3" type="ORF">PPERSA_07631</name>
</gene>
<dbReference type="GO" id="GO:0005769">
    <property type="term" value="C:early endosome"/>
    <property type="evidence" value="ECO:0007669"/>
    <property type="project" value="TreeGrafter"/>
</dbReference>
<name>A0A0V0QIE1_PSEPJ</name>
<protein>
    <submittedName>
        <fullName evidence="3">WD40-repeat-containing domain</fullName>
    </submittedName>
</protein>
<comment type="caution">
    <text evidence="3">The sequence shown here is derived from an EMBL/GenBank/DDBJ whole genome shotgun (WGS) entry which is preliminary data.</text>
</comment>
<dbReference type="PROSITE" id="PS50294">
    <property type="entry name" value="WD_REPEATS_REGION"/>
    <property type="match status" value="1"/>
</dbReference>
<sequence>MQLDEQYPQIIQQIPDKQGEIQGFFHSVTDFKIDRKNNLLFVAGALKDKLAKIDSYLTNSKWFWENSNSQPNKEENPEHSIGSVEILIKQNNQYQHTYSRMFVKGYAFIVTALEWEPSKNFILVGLETGELNILELIFVSNVCKYESRIYEKIHKKKISGLFYDRKNHQTLSISNDKYFQIFQNGVITQKLKLDGELTNMKIQRESCRVIIGNNEGQIFIVTYGKNIAPVLNHTFKLQSPGYIRELALDPVQNIIYTINQDDGVLQGVKLKINKQFDDDEKYNFNATTQILKFANNFKKMPKCLEVNYNRLEVYIGHEDGYISIWDLQSQQLIFSFMGHGKAVYKIEWYDLYKTLITASLDHSIKYWTLDNDWKNSQFDEESVERQLQQREFKKKINIQDENSLKEGLNMYNHKESIDLNQDFSYNENEYTITEKQFNYINEQEQQKQNILQRDVNNKQQNDKKYQINENLKDQEIQQDKLQQQEEDADFNQQKKNELDQQTKQ</sequence>
<evidence type="ECO:0000313" key="3">
    <source>
        <dbReference type="EMBL" id="KRX01986.1"/>
    </source>
</evidence>
<dbReference type="InterPro" id="IPR001680">
    <property type="entry name" value="WD40_rpt"/>
</dbReference>
<dbReference type="OrthoDB" id="196858at2759"/>